<dbReference type="GO" id="GO:0009279">
    <property type="term" value="C:cell outer membrane"/>
    <property type="evidence" value="ECO:0007669"/>
    <property type="project" value="UniProtKB-SubCell"/>
</dbReference>
<dbReference type="GO" id="GO:0015344">
    <property type="term" value="F:siderophore uptake transmembrane transporter activity"/>
    <property type="evidence" value="ECO:0007669"/>
    <property type="project" value="TreeGrafter"/>
</dbReference>
<keyword evidence="4 9" id="KW-1134">Transmembrane beta strand</keyword>
<evidence type="ECO:0000256" key="10">
    <source>
        <dbReference type="RuleBase" id="RU003357"/>
    </source>
</evidence>
<dbReference type="Proteomes" id="UP000078250">
    <property type="component" value="Unassembled WGS sequence"/>
</dbReference>
<dbReference type="PROSITE" id="PS52016">
    <property type="entry name" value="TONB_DEPENDENT_REC_3"/>
    <property type="match status" value="1"/>
</dbReference>
<organism evidence="14 15">
    <name type="scientific">Proteus hauseri ATCC 700826</name>
    <dbReference type="NCBI Taxonomy" id="1354271"/>
    <lineage>
        <taxon>Bacteria</taxon>
        <taxon>Pseudomonadati</taxon>
        <taxon>Pseudomonadota</taxon>
        <taxon>Gammaproteobacteria</taxon>
        <taxon>Enterobacterales</taxon>
        <taxon>Morganellaceae</taxon>
        <taxon>Proteus</taxon>
    </lineage>
</organism>
<dbReference type="NCBIfam" id="TIGR01785">
    <property type="entry name" value="TonB-hemin"/>
    <property type="match status" value="1"/>
</dbReference>
<feature type="domain" description="TonB-dependent receptor-like beta-barrel" evidence="12">
    <location>
        <begin position="241"/>
        <end position="689"/>
    </location>
</feature>
<evidence type="ECO:0000256" key="1">
    <source>
        <dbReference type="ARBA" id="ARBA00004571"/>
    </source>
</evidence>
<evidence type="ECO:0000256" key="5">
    <source>
        <dbReference type="ARBA" id="ARBA00022692"/>
    </source>
</evidence>
<name>A0AAJ3HT06_PROHU</name>
<evidence type="ECO:0000256" key="11">
    <source>
        <dbReference type="SAM" id="SignalP"/>
    </source>
</evidence>
<evidence type="ECO:0000256" key="2">
    <source>
        <dbReference type="ARBA" id="ARBA00009810"/>
    </source>
</evidence>
<dbReference type="PANTHER" id="PTHR30069:SF41">
    <property type="entry name" value="HEME_HEMOPEXIN UTILIZATION PROTEIN C"/>
    <property type="match status" value="1"/>
</dbReference>
<keyword evidence="6 10" id="KW-0798">TonB box</keyword>
<dbReference type="InterPro" id="IPR039426">
    <property type="entry name" value="TonB-dep_rcpt-like"/>
</dbReference>
<keyword evidence="8 9" id="KW-0998">Cell outer membrane</keyword>
<dbReference type="InterPro" id="IPR000531">
    <property type="entry name" value="Beta-barrel_TonB"/>
</dbReference>
<comment type="similarity">
    <text evidence="2 9 10">Belongs to the TonB-dependent receptor family.</text>
</comment>
<dbReference type="Pfam" id="PF00593">
    <property type="entry name" value="TonB_dep_Rec_b-barrel"/>
    <property type="match status" value="1"/>
</dbReference>
<sequence length="732" mass="82788">MDIYSMCMLKNHFKFTGIATAFCLLYTPITFAHITQLKNSDKDTLTVISSTQNKNHEFHSTIDTISAKAQTASTTGEMLKEVAGVTLSGTGVTNGANILIRGYDQKGVKIIVDGIQQPLENTMNNLGGVFIDPALIRRVKVKHGSSAVLDGEGAMGGVVSFQTIDPHSLLTQDKNLSAKLFTSVSSADKHFTYGGIIAARHDIAEGLIAYSQRQRGPIRLANGEKMANHEHVKNVFVKAYLYPTENQTFIFSARYYDNHGEQREVLHRMGGYGKNDSNQVIRHTQQKNYAITHHYAPETNSWLDLTTHLYYSQFDINQLFLTDTSLTENQLKNNEMGKMGVDENRTQMTYGLKLENQAYADYLNIIKHSFIVGTETYQQKMTSNEKAKNFPLAQMNYAAGWLQNTLSTPLLPLSLTAGIRYHYYQNNPHEELNSFFKKFESNQLIASKHKASYQGTSENVKLTFSPTDWLQLYTSYSTAFRAPTLSEMFNDSLHFKMRMGFFGTTSAHWVPNPNLKPEKNRTWEYGGQLVFQELLTKQDKLSINAAYFDTVSKDYITYGPWHEKSLAGMLNLQAFNIPKALIDSIDISLRYTHPYFSMGLNYNRTKTLELTTHETISPVRPEILTTFISIPVIKTPFTLTWSGQFASATDNKGTHKGRAPHVKGKTTNRMQELIQQYPGYGIHDFSISYLSQKNKNIQAALVLANAFNYEYFSAMGVPKEGRNIKMSVSYHW</sequence>
<dbReference type="CDD" id="cd01347">
    <property type="entry name" value="ligand_gated_channel"/>
    <property type="match status" value="1"/>
</dbReference>
<protein>
    <submittedName>
        <fullName evidence="14">TonB-dependent hemin/ferrichrome receptor</fullName>
    </submittedName>
</protein>
<evidence type="ECO:0000256" key="4">
    <source>
        <dbReference type="ARBA" id="ARBA00022452"/>
    </source>
</evidence>
<evidence type="ECO:0000256" key="8">
    <source>
        <dbReference type="ARBA" id="ARBA00023237"/>
    </source>
</evidence>
<dbReference type="InterPro" id="IPR011276">
    <property type="entry name" value="TonB_haem/Hb_rcpt"/>
</dbReference>
<dbReference type="PANTHER" id="PTHR30069">
    <property type="entry name" value="TONB-DEPENDENT OUTER MEMBRANE RECEPTOR"/>
    <property type="match status" value="1"/>
</dbReference>
<evidence type="ECO:0000256" key="9">
    <source>
        <dbReference type="PROSITE-ProRule" id="PRU01360"/>
    </source>
</evidence>
<feature type="domain" description="TonB-dependent receptor plug" evidence="13">
    <location>
        <begin position="67"/>
        <end position="158"/>
    </location>
</feature>
<dbReference type="InterPro" id="IPR012910">
    <property type="entry name" value="Plug_dom"/>
</dbReference>
<evidence type="ECO:0000259" key="13">
    <source>
        <dbReference type="Pfam" id="PF07715"/>
    </source>
</evidence>
<keyword evidence="14" id="KW-0675">Receptor</keyword>
<keyword evidence="11" id="KW-0732">Signal</keyword>
<evidence type="ECO:0000259" key="12">
    <source>
        <dbReference type="Pfam" id="PF00593"/>
    </source>
</evidence>
<dbReference type="GO" id="GO:0044718">
    <property type="term" value="P:siderophore transmembrane transport"/>
    <property type="evidence" value="ECO:0007669"/>
    <property type="project" value="TreeGrafter"/>
</dbReference>
<dbReference type="InterPro" id="IPR036942">
    <property type="entry name" value="Beta-barrel_TonB_sf"/>
</dbReference>
<comment type="subcellular location">
    <subcellularLocation>
        <location evidence="1 9">Cell outer membrane</location>
        <topology evidence="1 9">Multi-pass membrane protein</topology>
    </subcellularLocation>
</comment>
<dbReference type="RefSeq" id="WP_064719728.1">
    <property type="nucleotide sequence ID" value="NZ_LXEV01000021.1"/>
</dbReference>
<keyword evidence="7 9" id="KW-0472">Membrane</keyword>
<dbReference type="Gene3D" id="2.40.170.20">
    <property type="entry name" value="TonB-dependent receptor, beta-barrel domain"/>
    <property type="match status" value="1"/>
</dbReference>
<dbReference type="AlphaFoldDB" id="A0AAJ3HT06"/>
<keyword evidence="5 9" id="KW-0812">Transmembrane</keyword>
<accession>A0AAJ3HT06</accession>
<dbReference type="GO" id="GO:0015232">
    <property type="term" value="F:heme transmembrane transporter activity"/>
    <property type="evidence" value="ECO:0007669"/>
    <property type="project" value="InterPro"/>
</dbReference>
<dbReference type="Gene3D" id="2.170.130.10">
    <property type="entry name" value="TonB-dependent receptor, plug domain"/>
    <property type="match status" value="1"/>
</dbReference>
<proteinExistence type="inferred from homology"/>
<evidence type="ECO:0000313" key="15">
    <source>
        <dbReference type="Proteomes" id="UP000078250"/>
    </source>
</evidence>
<comment type="caution">
    <text evidence="14">The sequence shown here is derived from an EMBL/GenBank/DDBJ whole genome shotgun (WGS) entry which is preliminary data.</text>
</comment>
<evidence type="ECO:0000313" key="14">
    <source>
        <dbReference type="EMBL" id="OAT47220.1"/>
    </source>
</evidence>
<reference evidence="14 15" key="1">
    <citation type="submission" date="2016-04" db="EMBL/GenBank/DDBJ databases">
        <title>ATOL: Assembling a taxonomically balanced genome-scale reconstruction of the evolutionary history of the Enterobacteriaceae.</title>
        <authorList>
            <person name="Plunkett G.III."/>
            <person name="Neeno-Eckwall E.C."/>
            <person name="Glasner J.D."/>
            <person name="Perna N.T."/>
        </authorList>
    </citation>
    <scope>NUCLEOTIDE SEQUENCE [LARGE SCALE GENOMIC DNA]</scope>
    <source>
        <strain evidence="14 15">ATCC 700826</strain>
    </source>
</reference>
<keyword evidence="15" id="KW-1185">Reference proteome</keyword>
<feature type="signal peptide" evidence="11">
    <location>
        <begin position="1"/>
        <end position="32"/>
    </location>
</feature>
<dbReference type="Pfam" id="PF07715">
    <property type="entry name" value="Plug"/>
    <property type="match status" value="1"/>
</dbReference>
<keyword evidence="3 9" id="KW-0813">Transport</keyword>
<gene>
    <name evidence="14" type="ORF">M997_1747</name>
</gene>
<dbReference type="InterPro" id="IPR037066">
    <property type="entry name" value="Plug_dom_sf"/>
</dbReference>
<dbReference type="SUPFAM" id="SSF56935">
    <property type="entry name" value="Porins"/>
    <property type="match status" value="1"/>
</dbReference>
<dbReference type="EMBL" id="LXEV01000021">
    <property type="protein sequence ID" value="OAT47220.1"/>
    <property type="molecule type" value="Genomic_DNA"/>
</dbReference>
<evidence type="ECO:0000256" key="3">
    <source>
        <dbReference type="ARBA" id="ARBA00022448"/>
    </source>
</evidence>
<evidence type="ECO:0000256" key="6">
    <source>
        <dbReference type="ARBA" id="ARBA00023077"/>
    </source>
</evidence>
<evidence type="ECO:0000256" key="7">
    <source>
        <dbReference type="ARBA" id="ARBA00023136"/>
    </source>
</evidence>
<feature type="chain" id="PRO_5042492444" evidence="11">
    <location>
        <begin position="33"/>
        <end position="732"/>
    </location>
</feature>